<sequence length="230" mass="25517">MNRSVLAIGGHIGDMDLTAGPTLAKLVGEGASATIVALTYGERGHPRLSPAEYKTQKLAEGEAFATAIGADFIALDHSDGFLPDTDEVALELASIIREKQPDTLITHWKHSIHRDHEYAAKLAERARFLAGLPMDHELPRHSVRTFLHAENWEDMEGFQPTTYVPIPDDAFYRWVGAIRHQAFARGETYGFRYIDYYTALMTMRGCLAGYPRACAFMDPRGPEVTKLAGP</sequence>
<dbReference type="InterPro" id="IPR003737">
    <property type="entry name" value="GlcNAc_PI_deacetylase-related"/>
</dbReference>
<dbReference type="Gene3D" id="3.40.50.10320">
    <property type="entry name" value="LmbE-like"/>
    <property type="match status" value="1"/>
</dbReference>
<dbReference type="Pfam" id="PF02585">
    <property type="entry name" value="PIG-L"/>
    <property type="match status" value="1"/>
</dbReference>
<dbReference type="EMBL" id="VIVK01000002">
    <property type="protein sequence ID" value="TWD75271.1"/>
    <property type="molecule type" value="Genomic_DNA"/>
</dbReference>
<dbReference type="GO" id="GO:0016137">
    <property type="term" value="P:glycoside metabolic process"/>
    <property type="evidence" value="ECO:0007669"/>
    <property type="project" value="UniProtKB-ARBA"/>
</dbReference>
<name>A0A561B8H8_9ACTN</name>
<proteinExistence type="predicted"/>
<evidence type="ECO:0000313" key="2">
    <source>
        <dbReference type="EMBL" id="TWD75271.1"/>
    </source>
</evidence>
<keyword evidence="3" id="KW-1185">Reference proteome</keyword>
<comment type="caution">
    <text evidence="2">The sequence shown here is derived from an EMBL/GenBank/DDBJ whole genome shotgun (WGS) entry which is preliminary data.</text>
</comment>
<dbReference type="SUPFAM" id="SSF102588">
    <property type="entry name" value="LmbE-like"/>
    <property type="match status" value="1"/>
</dbReference>
<dbReference type="InterPro" id="IPR024078">
    <property type="entry name" value="LmbE-like_dom_sf"/>
</dbReference>
<accession>A0A561B8H8</accession>
<gene>
    <name evidence="2" type="ORF">FB561_6709</name>
</gene>
<protein>
    <submittedName>
        <fullName evidence="2">LmbE family N-acetylglucosaminyl deacetylase</fullName>
    </submittedName>
</protein>
<dbReference type="AlphaFoldDB" id="A0A561B8H8"/>
<dbReference type="Proteomes" id="UP000318380">
    <property type="component" value="Unassembled WGS sequence"/>
</dbReference>
<keyword evidence="1" id="KW-0862">Zinc</keyword>
<evidence type="ECO:0000256" key="1">
    <source>
        <dbReference type="ARBA" id="ARBA00022833"/>
    </source>
</evidence>
<reference evidence="2 3" key="1">
    <citation type="submission" date="2019-06" db="EMBL/GenBank/DDBJ databases">
        <title>Sequencing the genomes of 1000 actinobacteria strains.</title>
        <authorList>
            <person name="Klenk H.-P."/>
        </authorList>
    </citation>
    <scope>NUCLEOTIDE SEQUENCE [LARGE SCALE GENOMIC DNA]</scope>
    <source>
        <strain evidence="2 3">DSM 24683</strain>
    </source>
</reference>
<dbReference type="OrthoDB" id="3514174at2"/>
<evidence type="ECO:0000313" key="3">
    <source>
        <dbReference type="Proteomes" id="UP000318380"/>
    </source>
</evidence>
<dbReference type="RefSeq" id="WP_145813993.1">
    <property type="nucleotide sequence ID" value="NZ_VIVK01000002.1"/>
</dbReference>
<organism evidence="2 3">
    <name type="scientific">Kribbella amoyensis</name>
    <dbReference type="NCBI Taxonomy" id="996641"/>
    <lineage>
        <taxon>Bacteria</taxon>
        <taxon>Bacillati</taxon>
        <taxon>Actinomycetota</taxon>
        <taxon>Actinomycetes</taxon>
        <taxon>Propionibacteriales</taxon>
        <taxon>Kribbellaceae</taxon>
        <taxon>Kribbella</taxon>
    </lineage>
</organism>